<gene>
    <name evidence="1" type="ORF">KAM351_05320</name>
</gene>
<evidence type="ECO:0000313" key="1">
    <source>
        <dbReference type="EMBL" id="GJA61921.1"/>
    </source>
</evidence>
<accession>A0AA37CVM8</accession>
<dbReference type="Proteomes" id="UP000886934">
    <property type="component" value="Unassembled WGS sequence"/>
</dbReference>
<dbReference type="EMBL" id="BPNN01000005">
    <property type="protein sequence ID" value="GJA61921.1"/>
    <property type="molecule type" value="Genomic_DNA"/>
</dbReference>
<reference evidence="1" key="1">
    <citation type="submission" date="2021-07" db="EMBL/GenBank/DDBJ databases">
        <title>Draft genome sequence of carbapenem-resistant Aeromonas spp. in Japan.</title>
        <authorList>
            <person name="Maehana S."/>
            <person name="Suzuki M."/>
            <person name="Kitasato H."/>
        </authorList>
    </citation>
    <scope>NUCLEOTIDE SEQUENCE</scope>
    <source>
        <strain evidence="1">KAM351</strain>
    </source>
</reference>
<sequence length="281" mass="32532">MTKTIKFNLIVDGKPIRNLDELRENFNIEDVLAFYRNGLLSRWLESRDLTEEFSELKTISEDDVEAAKELCKIFHGNFTNQQIEMAAYPFAFRRKHIERLEHHESSDAKIREVIRTYHENYTKLLSSIEERSADYPFIKSAIAEIFSHYFELYILDARAFYDRFIKTHPLVILAVLANTDMRPHIAKELSQVKQDIGSAWPNPALPHVQSFAGVTEGYWKDLKPEGTSYLIIQMVNGNFVRNFGKSGEELKVDDVNGKFPILDGIDYKSNSSTHALVYMEV</sequence>
<name>A0AA37CVM8_AERCA</name>
<organism evidence="1 2">
    <name type="scientific">Aeromonas caviae</name>
    <name type="common">Aeromonas punctata</name>
    <dbReference type="NCBI Taxonomy" id="648"/>
    <lineage>
        <taxon>Bacteria</taxon>
        <taxon>Pseudomonadati</taxon>
        <taxon>Pseudomonadota</taxon>
        <taxon>Gammaproteobacteria</taxon>
        <taxon>Aeromonadales</taxon>
        <taxon>Aeromonadaceae</taxon>
        <taxon>Aeromonas</taxon>
    </lineage>
</organism>
<dbReference type="AlphaFoldDB" id="A0AA37CVM8"/>
<protein>
    <submittedName>
        <fullName evidence="1">Uncharacterized protein</fullName>
    </submittedName>
</protein>
<evidence type="ECO:0000313" key="2">
    <source>
        <dbReference type="Proteomes" id="UP000886934"/>
    </source>
</evidence>
<comment type="caution">
    <text evidence="1">The sequence shown here is derived from an EMBL/GenBank/DDBJ whole genome shotgun (WGS) entry which is preliminary data.</text>
</comment>
<dbReference type="RefSeq" id="WP_223925301.1">
    <property type="nucleotide sequence ID" value="NZ_BPND01000111.1"/>
</dbReference>
<proteinExistence type="predicted"/>